<dbReference type="GO" id="GO:0050660">
    <property type="term" value="F:flavin adenine dinucleotide binding"/>
    <property type="evidence" value="ECO:0007669"/>
    <property type="project" value="InterPro"/>
</dbReference>
<protein>
    <submittedName>
        <fullName evidence="11">Acyl-CoA dehydrogenase, C-terminal domain protein</fullName>
    </submittedName>
</protein>
<evidence type="ECO:0000256" key="7">
    <source>
        <dbReference type="RuleBase" id="RU362125"/>
    </source>
</evidence>
<dbReference type="Gene3D" id="2.40.110.10">
    <property type="entry name" value="Butyryl-CoA Dehydrogenase, subunit A, domain 2"/>
    <property type="match status" value="1"/>
</dbReference>
<dbReference type="PANTHER" id="PTHR43884">
    <property type="entry name" value="ACYL-COA DEHYDROGENASE"/>
    <property type="match status" value="1"/>
</dbReference>
<dbReference type="GO" id="GO:0003995">
    <property type="term" value="F:acyl-CoA dehydrogenase activity"/>
    <property type="evidence" value="ECO:0007669"/>
    <property type="project" value="InterPro"/>
</dbReference>
<evidence type="ECO:0000256" key="6">
    <source>
        <dbReference type="ARBA" id="ARBA00052546"/>
    </source>
</evidence>
<keyword evidence="5 7" id="KW-0560">Oxidoreductase</keyword>
<organism evidence="11 12">
    <name type="scientific">Rhodococcus erythropolis</name>
    <name type="common">Arthrobacter picolinophilus</name>
    <dbReference type="NCBI Taxonomy" id="1833"/>
    <lineage>
        <taxon>Bacteria</taxon>
        <taxon>Bacillati</taxon>
        <taxon>Actinomycetota</taxon>
        <taxon>Actinomycetes</taxon>
        <taxon>Mycobacteriales</taxon>
        <taxon>Nocardiaceae</taxon>
        <taxon>Rhodococcus</taxon>
        <taxon>Rhodococcus erythropolis group</taxon>
    </lineage>
</organism>
<evidence type="ECO:0000313" key="12">
    <source>
        <dbReference type="Proteomes" id="UP000502345"/>
    </source>
</evidence>
<dbReference type="InterPro" id="IPR009100">
    <property type="entry name" value="AcylCoA_DH/oxidase_NM_dom_sf"/>
</dbReference>
<evidence type="ECO:0000256" key="4">
    <source>
        <dbReference type="ARBA" id="ARBA00022827"/>
    </source>
</evidence>
<dbReference type="Proteomes" id="UP000502345">
    <property type="component" value="Chromosome"/>
</dbReference>
<dbReference type="InterPro" id="IPR006089">
    <property type="entry name" value="Acyl-CoA_DH_CS"/>
</dbReference>
<evidence type="ECO:0000259" key="8">
    <source>
        <dbReference type="Pfam" id="PF00441"/>
    </source>
</evidence>
<feature type="domain" description="Acyl-CoA dehydrogenase/oxidase C-terminal" evidence="8">
    <location>
        <begin position="261"/>
        <end position="409"/>
    </location>
</feature>
<feature type="domain" description="Acyl-CoA oxidase/dehydrogenase middle" evidence="9">
    <location>
        <begin position="154"/>
        <end position="249"/>
    </location>
</feature>
<dbReference type="InterPro" id="IPR037069">
    <property type="entry name" value="AcylCoA_DH/ox_N_sf"/>
</dbReference>
<dbReference type="SUPFAM" id="SSF56645">
    <property type="entry name" value="Acyl-CoA dehydrogenase NM domain-like"/>
    <property type="match status" value="1"/>
</dbReference>
<comment type="similarity">
    <text evidence="2 7">Belongs to the acyl-CoA dehydrogenase family.</text>
</comment>
<dbReference type="PANTHER" id="PTHR43884:SF12">
    <property type="entry name" value="ISOVALERYL-COA DEHYDROGENASE, MITOCHONDRIAL-RELATED"/>
    <property type="match status" value="1"/>
</dbReference>
<dbReference type="InterPro" id="IPR009075">
    <property type="entry name" value="AcylCo_DH/oxidase_C"/>
</dbReference>
<feature type="domain" description="Acyl-CoA dehydrogenase/oxidase N-terminal" evidence="10">
    <location>
        <begin position="39"/>
        <end position="150"/>
    </location>
</feature>
<sequence length="411" mass="45572">MPSLSENIPTGYIVPTGYITEVPYIELQGVGVERTLFEPEHELFRESYQKFLAQHVAPNHEKWEEQNIVDRDVWVEAGKQGFLGTAVPEEFGGGGVKDFRYNAIITEETTKGGFSGIGFTLHNDVVAPYLLELTNEEQKQRWLPGFASGELISAIAMTEPGTGSDLQGIKTKAVRDGDHWVLNGSKTFITNGINADIIIVVACTDPDKGAQGFSLLVVERDMPGFERGRNLDKIGMKAQDTAELSFTDVRVPAANLLGEEGMGFFYLMKNLPQERLSIAVVAAAAMESVLESTIQYCRDRKAFGKSIGSFQNTRFVLAELATETTAVRILVDKFIEQLNAEKLTVQEAAMAKWWTTEAQVKLIDRCLQLHGGYGYMKEYPVAKAYMDSRVQTIYGGTTEIMKEIIGRSLNL</sequence>
<dbReference type="AlphaFoldDB" id="A0A6G9CSZ9"/>
<dbReference type="SUPFAM" id="SSF47203">
    <property type="entry name" value="Acyl-CoA dehydrogenase C-terminal domain-like"/>
    <property type="match status" value="1"/>
</dbReference>
<evidence type="ECO:0000259" key="9">
    <source>
        <dbReference type="Pfam" id="PF02770"/>
    </source>
</evidence>
<dbReference type="InterPro" id="IPR036250">
    <property type="entry name" value="AcylCo_DH-like_C"/>
</dbReference>
<dbReference type="Gene3D" id="1.20.140.10">
    <property type="entry name" value="Butyryl-CoA Dehydrogenase, subunit A, domain 3"/>
    <property type="match status" value="1"/>
</dbReference>
<evidence type="ECO:0000256" key="3">
    <source>
        <dbReference type="ARBA" id="ARBA00022630"/>
    </source>
</evidence>
<gene>
    <name evidence="11" type="ORF">G9444_2931</name>
</gene>
<comment type="cofactor">
    <cofactor evidence="1 7">
        <name>FAD</name>
        <dbReference type="ChEBI" id="CHEBI:57692"/>
    </cofactor>
</comment>
<reference evidence="11 12" key="1">
    <citation type="submission" date="2020-03" db="EMBL/GenBank/DDBJ databases">
        <title>Screen low temperature-resistant strains for efficient degradation of petroleum hydrocarbons under the low temperature.</title>
        <authorList>
            <person name="Wang Y."/>
            <person name="Chen J."/>
        </authorList>
    </citation>
    <scope>NUCLEOTIDE SEQUENCE [LARGE SCALE GENOMIC DNA]</scope>
    <source>
        <strain evidence="11 12">KB1</strain>
    </source>
</reference>
<dbReference type="InterPro" id="IPR046373">
    <property type="entry name" value="Acyl-CoA_Oxase/DH_mid-dom_sf"/>
</dbReference>
<evidence type="ECO:0000256" key="2">
    <source>
        <dbReference type="ARBA" id="ARBA00009347"/>
    </source>
</evidence>
<dbReference type="FunFam" id="1.20.140.10:FF:000001">
    <property type="entry name" value="Acyl-CoA dehydrogenase"/>
    <property type="match status" value="1"/>
</dbReference>
<comment type="catalytic activity">
    <reaction evidence="6">
        <text>a 2,3-saturated acyl-CoA + A = a 2,3-dehydroacyl-CoA + AH2</text>
        <dbReference type="Rhea" id="RHEA:48608"/>
        <dbReference type="ChEBI" id="CHEBI:13193"/>
        <dbReference type="ChEBI" id="CHEBI:17499"/>
        <dbReference type="ChEBI" id="CHEBI:60015"/>
        <dbReference type="ChEBI" id="CHEBI:65111"/>
    </reaction>
</comment>
<accession>A0A6G9CSZ9</accession>
<dbReference type="PROSITE" id="PS00073">
    <property type="entry name" value="ACYL_COA_DH_2"/>
    <property type="match status" value="1"/>
</dbReference>
<dbReference type="InterPro" id="IPR006091">
    <property type="entry name" value="Acyl-CoA_Oxase/DH_mid-dom"/>
</dbReference>
<dbReference type="Pfam" id="PF02770">
    <property type="entry name" value="Acyl-CoA_dh_M"/>
    <property type="match status" value="1"/>
</dbReference>
<dbReference type="Gene3D" id="1.10.540.10">
    <property type="entry name" value="Acyl-CoA dehydrogenase/oxidase, N-terminal domain"/>
    <property type="match status" value="1"/>
</dbReference>
<evidence type="ECO:0000259" key="10">
    <source>
        <dbReference type="Pfam" id="PF02771"/>
    </source>
</evidence>
<dbReference type="FunFam" id="1.10.540.10:FF:000009">
    <property type="entry name" value="Probable acyl-CoA dehydrogenase"/>
    <property type="match status" value="1"/>
</dbReference>
<dbReference type="EMBL" id="CP050124">
    <property type="protein sequence ID" value="QIP40175.1"/>
    <property type="molecule type" value="Genomic_DNA"/>
</dbReference>
<proteinExistence type="inferred from homology"/>
<evidence type="ECO:0000313" key="11">
    <source>
        <dbReference type="EMBL" id="QIP40175.1"/>
    </source>
</evidence>
<evidence type="ECO:0000256" key="5">
    <source>
        <dbReference type="ARBA" id="ARBA00023002"/>
    </source>
</evidence>
<keyword evidence="4 7" id="KW-0274">FAD</keyword>
<dbReference type="FunFam" id="2.40.110.10:FF:000002">
    <property type="entry name" value="Acyl-CoA dehydrogenase fadE12"/>
    <property type="match status" value="1"/>
</dbReference>
<dbReference type="Pfam" id="PF02771">
    <property type="entry name" value="Acyl-CoA_dh_N"/>
    <property type="match status" value="1"/>
</dbReference>
<name>A0A6G9CSZ9_RHOER</name>
<dbReference type="Pfam" id="PF00441">
    <property type="entry name" value="Acyl-CoA_dh_1"/>
    <property type="match status" value="1"/>
</dbReference>
<evidence type="ECO:0000256" key="1">
    <source>
        <dbReference type="ARBA" id="ARBA00001974"/>
    </source>
</evidence>
<dbReference type="InterPro" id="IPR013786">
    <property type="entry name" value="AcylCoA_DH/ox_N"/>
</dbReference>
<keyword evidence="3 7" id="KW-0285">Flavoprotein</keyword>